<dbReference type="RefSeq" id="WP_373655359.1">
    <property type="nucleotide sequence ID" value="NZ_JBGUAW010000004.1"/>
</dbReference>
<comment type="caution">
    <text evidence="10">The sequence shown here is derived from an EMBL/GenBank/DDBJ whole genome shotgun (WGS) entry which is preliminary data.</text>
</comment>
<feature type="short sequence motif" description="'KMSKS' region" evidence="7">
    <location>
        <begin position="236"/>
        <end position="240"/>
    </location>
</feature>
<evidence type="ECO:0000259" key="8">
    <source>
        <dbReference type="Pfam" id="PF00749"/>
    </source>
</evidence>
<dbReference type="Pfam" id="PF00749">
    <property type="entry name" value="tRNA-synt_1c"/>
    <property type="match status" value="1"/>
</dbReference>
<reference evidence="10 11" key="1">
    <citation type="submission" date="2024-08" db="EMBL/GenBank/DDBJ databases">
        <title>Whole-genome sequencing of halo(alkali)philic microorganisms from hypersaline lakes.</title>
        <authorList>
            <person name="Sorokin D.Y."/>
            <person name="Merkel A.Y."/>
            <person name="Messina E."/>
            <person name="Yakimov M."/>
        </authorList>
    </citation>
    <scope>NUCLEOTIDE SEQUENCE [LARGE SCALE GENOMIC DNA]</scope>
    <source>
        <strain evidence="10 11">Cl-TMA</strain>
    </source>
</reference>
<dbReference type="Gene3D" id="3.40.50.620">
    <property type="entry name" value="HUPs"/>
    <property type="match status" value="1"/>
</dbReference>
<comment type="caution">
    <text evidence="7">Lacks conserved residue(s) required for the propagation of feature annotation.</text>
</comment>
<dbReference type="Pfam" id="PF19269">
    <property type="entry name" value="Anticodon_2"/>
    <property type="match status" value="1"/>
</dbReference>
<dbReference type="InterPro" id="IPR045462">
    <property type="entry name" value="aa-tRNA-synth_I_cd-bd"/>
</dbReference>
<proteinExistence type="inferred from homology"/>
<evidence type="ECO:0000256" key="7">
    <source>
        <dbReference type="HAMAP-Rule" id="MF_00022"/>
    </source>
</evidence>
<dbReference type="CDD" id="cd00808">
    <property type="entry name" value="GluRS_core"/>
    <property type="match status" value="1"/>
</dbReference>
<dbReference type="InterPro" id="IPR000924">
    <property type="entry name" value="Glu/Gln-tRNA-synth"/>
</dbReference>
<evidence type="ECO:0000259" key="9">
    <source>
        <dbReference type="Pfam" id="PF19269"/>
    </source>
</evidence>
<dbReference type="InterPro" id="IPR014729">
    <property type="entry name" value="Rossmann-like_a/b/a_fold"/>
</dbReference>
<dbReference type="EC" id="6.1.1.17" evidence="7"/>
<dbReference type="GO" id="GO:0004818">
    <property type="term" value="F:glutamate-tRNA ligase activity"/>
    <property type="evidence" value="ECO:0007669"/>
    <property type="project" value="UniProtKB-EC"/>
</dbReference>
<evidence type="ECO:0000313" key="11">
    <source>
        <dbReference type="Proteomes" id="UP001575181"/>
    </source>
</evidence>
<dbReference type="Proteomes" id="UP001575181">
    <property type="component" value="Unassembled WGS sequence"/>
</dbReference>
<keyword evidence="4 7" id="KW-0067">ATP-binding</keyword>
<dbReference type="InterPro" id="IPR020751">
    <property type="entry name" value="aa-tRNA-synth_I_codon-bd_sub2"/>
</dbReference>
<keyword evidence="11" id="KW-1185">Reference proteome</keyword>
<keyword evidence="6 7" id="KW-0030">Aminoacyl-tRNA synthetase</keyword>
<evidence type="ECO:0000256" key="6">
    <source>
        <dbReference type="ARBA" id="ARBA00023146"/>
    </source>
</evidence>
<dbReference type="NCBIfam" id="TIGR00464">
    <property type="entry name" value="gltX_bact"/>
    <property type="match status" value="1"/>
</dbReference>
<dbReference type="InterPro" id="IPR049940">
    <property type="entry name" value="GluQ/Sye"/>
</dbReference>
<dbReference type="NCBIfam" id="NF004315">
    <property type="entry name" value="PRK05710.1-4"/>
    <property type="match status" value="1"/>
</dbReference>
<dbReference type="PANTHER" id="PTHR43311:SF2">
    <property type="entry name" value="GLUTAMATE--TRNA LIGASE, MITOCHONDRIAL-RELATED"/>
    <property type="match status" value="1"/>
</dbReference>
<comment type="subcellular location">
    <subcellularLocation>
        <location evidence="7">Cytoplasm</location>
    </subcellularLocation>
</comment>
<dbReference type="PROSITE" id="PS00178">
    <property type="entry name" value="AA_TRNA_LIGASE_I"/>
    <property type="match status" value="1"/>
</dbReference>
<evidence type="ECO:0000256" key="4">
    <source>
        <dbReference type="ARBA" id="ARBA00022840"/>
    </source>
</evidence>
<evidence type="ECO:0000313" key="10">
    <source>
        <dbReference type="EMBL" id="MFA9460576.1"/>
    </source>
</evidence>
<dbReference type="SUPFAM" id="SSF48163">
    <property type="entry name" value="An anticodon-binding domain of class I aminoacyl-tRNA synthetases"/>
    <property type="match status" value="1"/>
</dbReference>
<organism evidence="10 11">
    <name type="scientific">Thiohalorhabdus methylotrophus</name>
    <dbReference type="NCBI Taxonomy" id="3242694"/>
    <lineage>
        <taxon>Bacteria</taxon>
        <taxon>Pseudomonadati</taxon>
        <taxon>Pseudomonadota</taxon>
        <taxon>Gammaproteobacteria</taxon>
        <taxon>Thiohalorhabdales</taxon>
        <taxon>Thiohalorhabdaceae</taxon>
        <taxon>Thiohalorhabdus</taxon>
    </lineage>
</organism>
<dbReference type="InterPro" id="IPR020058">
    <property type="entry name" value="Glu/Gln-tRNA-synth_Ib_cat-dom"/>
</dbReference>
<name>A0ABV4TTB9_9GAMM</name>
<accession>A0ABV4TTB9</accession>
<dbReference type="HAMAP" id="MF_00022">
    <property type="entry name" value="Glu_tRNA_synth_type1"/>
    <property type="match status" value="1"/>
</dbReference>
<feature type="short sequence motif" description="'HIGH' region" evidence="7">
    <location>
        <begin position="9"/>
        <end position="19"/>
    </location>
</feature>
<dbReference type="InterPro" id="IPR033910">
    <property type="entry name" value="GluRS_core"/>
</dbReference>
<sequence>MTVRTRFAPSPTGYLHIGGARTALFSWLHARQNQGAFVLRIEDTDAERSTPEAVQAILDGLSWLGLDWDEGPFFQSQRTERYREVIHQLFEGGQAYHCYCTKEELDTMREEQRAQGKKPMYDGRCRQRTEPREGVSPVVRFKAPERGKTVVEDRIHGTVAFDNRELDDLIIARSDGSPTYNLTVVVDDWDMGITDVIRGDDHLNNTPRQMQILQALGAEPPRYAHVPMILGEDKKRLSKRHGAVSVLQYKEDGFLPEALVNGLARLGWSHGDDEIFARDDLLRLFAVESVGKTASVFNQEKLVWLNGHYIREREPADLVEPFKDQLRKRGGDPEAVTDLIPVIESLQERSKTIAEMADTGLFFFRDFEELDEKAAKKNLKPAVEEPLQAVRDGLAALDAWSGEAVHQVIQDVVDAREMKFGKVAQPIRVAVSGGAVSPPIDVTLQLLGQSTTIERLDRALVYIRERAAQAE</sequence>
<comment type="function">
    <text evidence="7">Catalyzes the attachment of glutamate to tRNA(Glu) in a two-step reaction: glutamate is first activated by ATP to form Glu-AMP and then transferred to the acceptor end of tRNA(Glu).</text>
</comment>
<gene>
    <name evidence="7 10" type="primary">gltX</name>
    <name evidence="10" type="ORF">ACERLL_07015</name>
</gene>
<dbReference type="SUPFAM" id="SSF52374">
    <property type="entry name" value="Nucleotidylyl transferase"/>
    <property type="match status" value="1"/>
</dbReference>
<evidence type="ECO:0000256" key="3">
    <source>
        <dbReference type="ARBA" id="ARBA00022741"/>
    </source>
</evidence>
<feature type="binding site" evidence="7">
    <location>
        <position position="239"/>
    </location>
    <ligand>
        <name>ATP</name>
        <dbReference type="ChEBI" id="CHEBI:30616"/>
    </ligand>
</feature>
<evidence type="ECO:0000256" key="2">
    <source>
        <dbReference type="ARBA" id="ARBA00022598"/>
    </source>
</evidence>
<dbReference type="EMBL" id="JBGUAW010000004">
    <property type="protein sequence ID" value="MFA9460576.1"/>
    <property type="molecule type" value="Genomic_DNA"/>
</dbReference>
<dbReference type="InterPro" id="IPR008925">
    <property type="entry name" value="aa_tRNA-synth_I_cd-bd_sf"/>
</dbReference>
<dbReference type="PANTHER" id="PTHR43311">
    <property type="entry name" value="GLUTAMATE--TRNA LIGASE"/>
    <property type="match status" value="1"/>
</dbReference>
<feature type="domain" description="Aminoacyl-tRNA synthetase class I anticodon-binding" evidence="9">
    <location>
        <begin position="318"/>
        <end position="460"/>
    </location>
</feature>
<evidence type="ECO:0000256" key="1">
    <source>
        <dbReference type="ARBA" id="ARBA00007894"/>
    </source>
</evidence>
<dbReference type="PRINTS" id="PR00987">
    <property type="entry name" value="TRNASYNTHGLU"/>
</dbReference>
<keyword evidence="2 7" id="KW-0436">Ligase</keyword>
<feature type="domain" description="Glutamyl/glutaminyl-tRNA synthetase class Ib catalytic" evidence="8">
    <location>
        <begin position="3"/>
        <end position="304"/>
    </location>
</feature>
<dbReference type="InterPro" id="IPR022380">
    <property type="entry name" value="Glu-Q_tRNA(Asp)_Synthase"/>
</dbReference>
<protein>
    <recommendedName>
        <fullName evidence="7">Glutamate--tRNA ligase</fullName>
        <ecNumber evidence="7">6.1.1.17</ecNumber>
    </recommendedName>
    <alternativeName>
        <fullName evidence="7">Glutamyl-tRNA synthetase</fullName>
        <shortName evidence="7">GluRS</shortName>
    </alternativeName>
</protein>
<keyword evidence="5 7" id="KW-0648">Protein biosynthesis</keyword>
<comment type="catalytic activity">
    <reaction evidence="7">
        <text>tRNA(Glu) + L-glutamate + ATP = L-glutamyl-tRNA(Glu) + AMP + diphosphate</text>
        <dbReference type="Rhea" id="RHEA:23540"/>
        <dbReference type="Rhea" id="RHEA-COMP:9663"/>
        <dbReference type="Rhea" id="RHEA-COMP:9680"/>
        <dbReference type="ChEBI" id="CHEBI:29985"/>
        <dbReference type="ChEBI" id="CHEBI:30616"/>
        <dbReference type="ChEBI" id="CHEBI:33019"/>
        <dbReference type="ChEBI" id="CHEBI:78442"/>
        <dbReference type="ChEBI" id="CHEBI:78520"/>
        <dbReference type="ChEBI" id="CHEBI:456215"/>
        <dbReference type="EC" id="6.1.1.17"/>
    </reaction>
</comment>
<dbReference type="NCBIfam" id="TIGR03838">
    <property type="entry name" value="queuosine_YadB"/>
    <property type="match status" value="1"/>
</dbReference>
<keyword evidence="7" id="KW-0963">Cytoplasm</keyword>
<dbReference type="Gene3D" id="1.10.10.350">
    <property type="match status" value="1"/>
</dbReference>
<evidence type="ECO:0000256" key="5">
    <source>
        <dbReference type="ARBA" id="ARBA00022917"/>
    </source>
</evidence>
<dbReference type="NCBIfam" id="NF004314">
    <property type="entry name" value="PRK05710.1-3"/>
    <property type="match status" value="1"/>
</dbReference>
<dbReference type="InterPro" id="IPR004527">
    <property type="entry name" value="Glu-tRNA-ligase_bac/mito"/>
</dbReference>
<comment type="subunit">
    <text evidence="7">Monomer.</text>
</comment>
<keyword evidence="3 7" id="KW-0547">Nucleotide-binding</keyword>
<dbReference type="InterPro" id="IPR001412">
    <property type="entry name" value="aa-tRNA-synth_I_CS"/>
</dbReference>
<comment type="similarity">
    <text evidence="1 7">Belongs to the class-I aminoacyl-tRNA synthetase family. Glutamate--tRNA ligase type 1 subfamily.</text>
</comment>